<dbReference type="Gene3D" id="2.60.120.10">
    <property type="entry name" value="Jelly Rolls"/>
    <property type="match status" value="1"/>
</dbReference>
<evidence type="ECO:0000259" key="4">
    <source>
        <dbReference type="PROSITE" id="PS51063"/>
    </source>
</evidence>
<dbReference type="SUPFAM" id="SSF51206">
    <property type="entry name" value="cAMP-binding domain-like"/>
    <property type="match status" value="1"/>
</dbReference>
<dbReference type="SMART" id="SM00419">
    <property type="entry name" value="HTH_CRP"/>
    <property type="match status" value="1"/>
</dbReference>
<comment type="caution">
    <text evidence="5">The sequence shown here is derived from an EMBL/GenBank/DDBJ whole genome shotgun (WGS) entry which is preliminary data.</text>
</comment>
<gene>
    <name evidence="5" type="ORF">GRI42_05855</name>
</gene>
<keyword evidence="6" id="KW-1185">Reference proteome</keyword>
<dbReference type="InterPro" id="IPR000595">
    <property type="entry name" value="cNMP-bd_dom"/>
</dbReference>
<dbReference type="EMBL" id="WTYF01000004">
    <property type="protein sequence ID" value="MXO50828.1"/>
    <property type="molecule type" value="Genomic_DNA"/>
</dbReference>
<keyword evidence="2" id="KW-0238">DNA-binding</keyword>
<keyword evidence="1" id="KW-0805">Transcription regulation</keyword>
<evidence type="ECO:0000256" key="1">
    <source>
        <dbReference type="ARBA" id="ARBA00023015"/>
    </source>
</evidence>
<accession>A0A844Y111</accession>
<dbReference type="InterPro" id="IPR014710">
    <property type="entry name" value="RmlC-like_jellyroll"/>
</dbReference>
<dbReference type="GO" id="GO:0003677">
    <property type="term" value="F:DNA binding"/>
    <property type="evidence" value="ECO:0007669"/>
    <property type="project" value="UniProtKB-KW"/>
</dbReference>
<dbReference type="InterPro" id="IPR018335">
    <property type="entry name" value="Tscrpt_reg_HTH_Crp-type_CS"/>
</dbReference>
<evidence type="ECO:0000313" key="5">
    <source>
        <dbReference type="EMBL" id="MXO50828.1"/>
    </source>
</evidence>
<dbReference type="Pfam" id="PF00027">
    <property type="entry name" value="cNMP_binding"/>
    <property type="match status" value="1"/>
</dbReference>
<evidence type="ECO:0000256" key="2">
    <source>
        <dbReference type="ARBA" id="ARBA00023125"/>
    </source>
</evidence>
<dbReference type="InterPro" id="IPR018490">
    <property type="entry name" value="cNMP-bd_dom_sf"/>
</dbReference>
<dbReference type="PRINTS" id="PR00034">
    <property type="entry name" value="HTHCRP"/>
</dbReference>
<evidence type="ECO:0000313" key="6">
    <source>
        <dbReference type="Proteomes" id="UP000444185"/>
    </source>
</evidence>
<dbReference type="SUPFAM" id="SSF46785">
    <property type="entry name" value="Winged helix' DNA-binding domain"/>
    <property type="match status" value="1"/>
</dbReference>
<dbReference type="OrthoDB" id="667966at2"/>
<proteinExistence type="predicted"/>
<keyword evidence="3" id="KW-0804">Transcription</keyword>
<dbReference type="RefSeq" id="WP_160607391.1">
    <property type="nucleotide sequence ID" value="NZ_WTYF01000004.1"/>
</dbReference>
<dbReference type="PROSITE" id="PS51063">
    <property type="entry name" value="HTH_CRP_2"/>
    <property type="match status" value="1"/>
</dbReference>
<dbReference type="AlphaFoldDB" id="A0A844Y111"/>
<dbReference type="PROSITE" id="PS00042">
    <property type="entry name" value="HTH_CRP_1"/>
    <property type="match status" value="1"/>
</dbReference>
<protein>
    <submittedName>
        <fullName evidence="5">Helix-turn-helix domain-containing protein</fullName>
    </submittedName>
</protein>
<evidence type="ECO:0000256" key="3">
    <source>
        <dbReference type="ARBA" id="ARBA00023163"/>
    </source>
</evidence>
<organism evidence="5 6">
    <name type="scientific">Qipengyuania gaetbuli</name>
    <dbReference type="NCBI Taxonomy" id="266952"/>
    <lineage>
        <taxon>Bacteria</taxon>
        <taxon>Pseudomonadati</taxon>
        <taxon>Pseudomonadota</taxon>
        <taxon>Alphaproteobacteria</taxon>
        <taxon>Sphingomonadales</taxon>
        <taxon>Erythrobacteraceae</taxon>
        <taxon>Qipengyuania</taxon>
    </lineage>
</organism>
<dbReference type="GO" id="GO:0003700">
    <property type="term" value="F:DNA-binding transcription factor activity"/>
    <property type="evidence" value="ECO:0007669"/>
    <property type="project" value="InterPro"/>
</dbReference>
<name>A0A844Y111_9SPHN</name>
<feature type="domain" description="HTH crp-type" evidence="4">
    <location>
        <begin position="146"/>
        <end position="220"/>
    </location>
</feature>
<dbReference type="Gene3D" id="1.10.10.10">
    <property type="entry name" value="Winged helix-like DNA-binding domain superfamily/Winged helix DNA-binding domain"/>
    <property type="match status" value="1"/>
</dbReference>
<dbReference type="CDD" id="cd00092">
    <property type="entry name" value="HTH_CRP"/>
    <property type="match status" value="1"/>
</dbReference>
<dbReference type="InterPro" id="IPR036388">
    <property type="entry name" value="WH-like_DNA-bd_sf"/>
</dbReference>
<reference evidence="5 6" key="1">
    <citation type="submission" date="2019-12" db="EMBL/GenBank/DDBJ databases">
        <title>Genomic-based taxomic classification of the family Erythrobacteraceae.</title>
        <authorList>
            <person name="Xu L."/>
        </authorList>
    </citation>
    <scope>NUCLEOTIDE SEQUENCE [LARGE SCALE GENOMIC DNA]</scope>
    <source>
        <strain evidence="5 6">DSM 16225</strain>
    </source>
</reference>
<dbReference type="InterPro" id="IPR036390">
    <property type="entry name" value="WH_DNA-bd_sf"/>
</dbReference>
<dbReference type="CDD" id="cd00038">
    <property type="entry name" value="CAP_ED"/>
    <property type="match status" value="1"/>
</dbReference>
<sequence length="233" mass="25473">MMTFAEQFDRFAQLHLPAHLGDDAILRFRSLARPVDAARDVALGLDEGSDHLVFVSSGAIKLVAHASAGRNQVVAFHFPDELVVVPARAEHSYTLSTLRKSDLLVFDYASFADLARGDPAVLRSLLDTARSSLSRSREKSLTLGRKTATERLASFLVGMAHRIGVEREGLTFIDLPMSRRDIADSLGLTIETVSRQFTILRDLGIVRTVGKSGVQLVDLRALEARAGYLTEAA</sequence>
<dbReference type="Pfam" id="PF13545">
    <property type="entry name" value="HTH_Crp_2"/>
    <property type="match status" value="1"/>
</dbReference>
<dbReference type="InterPro" id="IPR012318">
    <property type="entry name" value="HTH_CRP"/>
</dbReference>
<dbReference type="Proteomes" id="UP000444185">
    <property type="component" value="Unassembled WGS sequence"/>
</dbReference>